<protein>
    <recommendedName>
        <fullName evidence="3">Thioredoxin-like fold domain-containing protein</fullName>
    </recommendedName>
</protein>
<accession>A0A1X7AL95</accession>
<name>A0A1X7AL95_9GAMM</name>
<gene>
    <name evidence="1" type="ORF">EHSB41UT_02640</name>
</gene>
<dbReference type="RefSeq" id="WP_087110583.1">
    <property type="nucleotide sequence ID" value="NZ_CBCSCN010000003.1"/>
</dbReference>
<evidence type="ECO:0008006" key="3">
    <source>
        <dbReference type="Google" id="ProtNLM"/>
    </source>
</evidence>
<evidence type="ECO:0000313" key="2">
    <source>
        <dbReference type="Proteomes" id="UP000196573"/>
    </source>
</evidence>
<evidence type="ECO:0000313" key="1">
    <source>
        <dbReference type="EMBL" id="SMA48032.1"/>
    </source>
</evidence>
<sequence>MKITMVKKIMADGSPCKKCVQVMEKLESSGHIKAINEIIEAHENDPTSKGMQMSLVLGVDKAPFFVVERDGKEPEIFTVYFKLVKEVLEA</sequence>
<dbReference type="AlphaFoldDB" id="A0A1X7AL95"/>
<proteinExistence type="predicted"/>
<dbReference type="Proteomes" id="UP000196573">
    <property type="component" value="Unassembled WGS sequence"/>
</dbReference>
<reference evidence="1 2" key="1">
    <citation type="submission" date="2017-03" db="EMBL/GenBank/DDBJ databases">
        <authorList>
            <person name="Afonso C.L."/>
            <person name="Miller P.J."/>
            <person name="Scott M.A."/>
            <person name="Spackman E."/>
            <person name="Goraichik I."/>
            <person name="Dimitrov K.M."/>
            <person name="Suarez D.L."/>
            <person name="Swayne D.E."/>
        </authorList>
    </citation>
    <scope>NUCLEOTIDE SEQUENCE [LARGE SCALE GENOMIC DNA]</scope>
    <source>
        <strain evidence="1">SB41UT1</strain>
    </source>
</reference>
<organism evidence="1 2">
    <name type="scientific">Parendozoicomonas haliclonae</name>
    <dbReference type="NCBI Taxonomy" id="1960125"/>
    <lineage>
        <taxon>Bacteria</taxon>
        <taxon>Pseudomonadati</taxon>
        <taxon>Pseudomonadota</taxon>
        <taxon>Gammaproteobacteria</taxon>
        <taxon>Oceanospirillales</taxon>
        <taxon>Endozoicomonadaceae</taxon>
        <taxon>Parendozoicomonas</taxon>
    </lineage>
</organism>
<dbReference type="OrthoDB" id="6892207at2"/>
<keyword evidence="2" id="KW-1185">Reference proteome</keyword>
<dbReference type="EMBL" id="FWPT01000005">
    <property type="protein sequence ID" value="SMA48032.1"/>
    <property type="molecule type" value="Genomic_DNA"/>
</dbReference>